<dbReference type="Proteomes" id="UP000091979">
    <property type="component" value="Unassembled WGS sequence"/>
</dbReference>
<dbReference type="EMBL" id="JXMS01000011">
    <property type="protein sequence ID" value="OBQ52113.1"/>
    <property type="molecule type" value="Genomic_DNA"/>
</dbReference>
<sequence length="127" mass="14343">MQSEIVQLPPTAQEIASVIGVEKTLQLVRGKQKEKSRSLYVPSPARMHSSHWLVKTIGEDAALELAQEYAGEPLTIPRCSSFTKLERNSRIIRMRQQGLRYQEIADALGMGISAVKMVYSRWVKSQE</sequence>
<dbReference type="SUPFAM" id="SSF46689">
    <property type="entry name" value="Homeodomain-like"/>
    <property type="match status" value="1"/>
</dbReference>
<reference evidence="1 2" key="1">
    <citation type="submission" date="2015-01" db="EMBL/GenBank/DDBJ databases">
        <title>Desulfovibrio sp. JC271 draft genome sequence.</title>
        <authorList>
            <person name="Shivani Y."/>
            <person name="Subhash Y."/>
            <person name="Sasikala C."/>
            <person name="Ramana C.V."/>
        </authorList>
    </citation>
    <scope>NUCLEOTIDE SEQUENCE [LARGE SCALE GENOMIC DNA]</scope>
    <source>
        <strain evidence="1 2">JC271</strain>
    </source>
</reference>
<gene>
    <name evidence="1" type="ORF">SP90_07980</name>
</gene>
<dbReference type="RefSeq" id="WP_066854351.1">
    <property type="nucleotide sequence ID" value="NZ_JXMS01000011.1"/>
</dbReference>
<protein>
    <submittedName>
        <fullName evidence="1">Uncharacterized protein</fullName>
    </submittedName>
</protein>
<evidence type="ECO:0000313" key="2">
    <source>
        <dbReference type="Proteomes" id="UP000091979"/>
    </source>
</evidence>
<accession>A0A1B7XDH2</accession>
<name>A0A1B7XDH2_9BACT</name>
<proteinExistence type="predicted"/>
<dbReference type="InterPro" id="IPR009057">
    <property type="entry name" value="Homeodomain-like_sf"/>
</dbReference>
<dbReference type="PATRIC" id="fig|1560234.3.peg.414"/>
<dbReference type="STRING" id="1560234.SP90_07980"/>
<keyword evidence="2" id="KW-1185">Reference proteome</keyword>
<organism evidence="1 2">
    <name type="scientific">Halodesulfovibrio spirochaetisodalis</name>
    <dbReference type="NCBI Taxonomy" id="1560234"/>
    <lineage>
        <taxon>Bacteria</taxon>
        <taxon>Pseudomonadati</taxon>
        <taxon>Thermodesulfobacteriota</taxon>
        <taxon>Desulfovibrionia</taxon>
        <taxon>Desulfovibrionales</taxon>
        <taxon>Desulfovibrionaceae</taxon>
        <taxon>Halodesulfovibrio</taxon>
    </lineage>
</organism>
<dbReference type="OrthoDB" id="5465082at2"/>
<evidence type="ECO:0000313" key="1">
    <source>
        <dbReference type="EMBL" id="OBQ52113.1"/>
    </source>
</evidence>
<comment type="caution">
    <text evidence="1">The sequence shown here is derived from an EMBL/GenBank/DDBJ whole genome shotgun (WGS) entry which is preliminary data.</text>
</comment>
<dbReference type="AlphaFoldDB" id="A0A1B7XDH2"/>